<accession>A0A5J4KYQ8</accession>
<keyword evidence="2" id="KW-1185">Reference proteome</keyword>
<dbReference type="Proteomes" id="UP000326912">
    <property type="component" value="Unassembled WGS sequence"/>
</dbReference>
<comment type="caution">
    <text evidence="1">The sequence shown here is derived from an EMBL/GenBank/DDBJ whole genome shotgun (WGS) entry which is preliminary data.</text>
</comment>
<proteinExistence type="predicted"/>
<dbReference type="EMBL" id="BKZW01000004">
    <property type="protein sequence ID" value="GER91707.1"/>
    <property type="molecule type" value="Genomic_DNA"/>
</dbReference>
<dbReference type="AlphaFoldDB" id="A0A5J4KYQ8"/>
<evidence type="ECO:0000313" key="1">
    <source>
        <dbReference type="EMBL" id="GER91707.1"/>
    </source>
</evidence>
<dbReference type="RefSeq" id="WP_151759324.1">
    <property type="nucleotide sequence ID" value="NZ_BKZW01000004.1"/>
</dbReference>
<name>A0A5J4KYQ8_9CHLR</name>
<protein>
    <submittedName>
        <fullName evidence="1">Uncharacterized protein</fullName>
    </submittedName>
</protein>
<organism evidence="1 2">
    <name type="scientific">Dictyobacter vulcani</name>
    <dbReference type="NCBI Taxonomy" id="2607529"/>
    <lineage>
        <taxon>Bacteria</taxon>
        <taxon>Bacillati</taxon>
        <taxon>Chloroflexota</taxon>
        <taxon>Ktedonobacteria</taxon>
        <taxon>Ktedonobacterales</taxon>
        <taxon>Dictyobacteraceae</taxon>
        <taxon>Dictyobacter</taxon>
    </lineage>
</organism>
<gene>
    <name evidence="1" type="ORF">KDW_58690</name>
</gene>
<reference evidence="1 2" key="1">
    <citation type="submission" date="2019-10" db="EMBL/GenBank/DDBJ databases">
        <title>Dictyobacter vulcani sp. nov., within the class Ktedonobacteria, isolated from soil of volcanic Mt. Zao.</title>
        <authorList>
            <person name="Zheng Y."/>
            <person name="Wang C.M."/>
            <person name="Sakai Y."/>
            <person name="Abe K."/>
            <person name="Yokota A."/>
            <person name="Yabe S."/>
        </authorList>
    </citation>
    <scope>NUCLEOTIDE SEQUENCE [LARGE SCALE GENOMIC DNA]</scope>
    <source>
        <strain evidence="1 2">W12</strain>
    </source>
</reference>
<evidence type="ECO:0000313" key="2">
    <source>
        <dbReference type="Proteomes" id="UP000326912"/>
    </source>
</evidence>
<sequence>MADQYYTASEAQERLGLSKAMFFRKVKQGFIRKVVPPGMKQGVYPRRDIDGLALSMQMLFEQDQGITFSRSMIADQVEELEIGSRAFGRNFITPLPERIIFQQKNEFTFHSLKVEGTVVGYISMFYFTDEVLDQLLTGRKIERDIKVSDVLPFPRLEPFTIYIDVLVIDPALSRHLRTLYAGILVSRFADLLLHLRSNGYLFDKIYTVTSSSAGEKLVSKIGFEKLEHKSLVPARKAFVAAFDPEHIQVLQTRQRKVLGFARR</sequence>